<feature type="compositionally biased region" description="Low complexity" evidence="2">
    <location>
        <begin position="238"/>
        <end position="265"/>
    </location>
</feature>
<feature type="compositionally biased region" description="Low complexity" evidence="2">
    <location>
        <begin position="41"/>
        <end position="67"/>
    </location>
</feature>
<proteinExistence type="predicted"/>
<feature type="compositionally biased region" description="Basic and acidic residues" evidence="2">
    <location>
        <begin position="742"/>
        <end position="752"/>
    </location>
</feature>
<feature type="compositionally biased region" description="Low complexity" evidence="2">
    <location>
        <begin position="796"/>
        <end position="809"/>
    </location>
</feature>
<evidence type="ECO:0000313" key="5">
    <source>
        <dbReference type="Proteomes" id="UP000557509"/>
    </source>
</evidence>
<keyword evidence="3" id="KW-0812">Transmembrane</keyword>
<feature type="compositionally biased region" description="Polar residues" evidence="2">
    <location>
        <begin position="1081"/>
        <end position="1095"/>
    </location>
</feature>
<reference evidence="4 5" key="1">
    <citation type="submission" date="2020-03" db="EMBL/GenBank/DDBJ databases">
        <title>Genome sequence of Toxoplasma gondii RH-88 strain.</title>
        <authorList>
            <person name="Lorenzi H.A."/>
            <person name="Venepally P."/>
            <person name="Rozenberg A."/>
            <person name="Sibley D."/>
        </authorList>
    </citation>
    <scope>NUCLEOTIDE SEQUENCE [LARGE SCALE GENOMIC DNA]</scope>
    <source>
        <strain evidence="4 5">RH-88</strain>
    </source>
</reference>
<feature type="region of interest" description="Disordered" evidence="2">
    <location>
        <begin position="176"/>
        <end position="637"/>
    </location>
</feature>
<feature type="compositionally biased region" description="Low complexity" evidence="2">
    <location>
        <begin position="431"/>
        <end position="453"/>
    </location>
</feature>
<accession>A0A7J6KH92</accession>
<feature type="compositionally biased region" description="Acidic residues" evidence="2">
    <location>
        <begin position="1"/>
        <end position="20"/>
    </location>
</feature>
<feature type="compositionally biased region" description="Basic and acidic residues" evidence="2">
    <location>
        <begin position="349"/>
        <end position="361"/>
    </location>
</feature>
<feature type="region of interest" description="Disordered" evidence="2">
    <location>
        <begin position="784"/>
        <end position="976"/>
    </location>
</feature>
<feature type="compositionally biased region" description="Low complexity" evidence="2">
    <location>
        <begin position="502"/>
        <end position="538"/>
    </location>
</feature>
<name>A0A7J6KH92_TOXGO</name>
<feature type="region of interest" description="Disordered" evidence="2">
    <location>
        <begin position="1747"/>
        <end position="1788"/>
    </location>
</feature>
<feature type="compositionally biased region" description="Polar residues" evidence="2">
    <location>
        <begin position="785"/>
        <end position="795"/>
    </location>
</feature>
<evidence type="ECO:0000256" key="2">
    <source>
        <dbReference type="SAM" id="MobiDB-lite"/>
    </source>
</evidence>
<feature type="coiled-coil region" evidence="1">
    <location>
        <begin position="1459"/>
        <end position="1578"/>
    </location>
</feature>
<dbReference type="VEuPathDB" id="ToxoDB:TGME49_321410"/>
<feature type="compositionally biased region" description="Basic and acidic residues" evidence="2">
    <location>
        <begin position="371"/>
        <end position="402"/>
    </location>
</feature>
<feature type="compositionally biased region" description="Basic and acidic residues" evidence="2">
    <location>
        <begin position="1616"/>
        <end position="1625"/>
    </location>
</feature>
<sequence length="1923" mass="212221">MTDIFNEVDEFLMEDDDGDDPLPPFPQMKNAPSSPAQLTCPSLPSSHLPPSSSPASDSPSSASPFADGGFRFGRLAAGAGRWLGAHAERSSEGERENSQSAWTRLNSVTAAVTEHLSRGREEAAENANWRNLGEVTAAVAGRMAAVSSAPAASEGMKWGMGVLKETFSSIQKELLFSEEETEVPAERLGEARDQLEQRGGTETLGEESPAQGVIGGGQGREVGESRGSSHSEEDVRVDSPVSRSSHAAVQAATAAAGRAVAALSAHFTRLRDHGDEEEEEREQARAREVEREERRERNERDEERERRTGNREEDREGRKEGRGKSDDVGDPPASVWDDEFSVSDEESCDELRLHAGSEAKHISVSGANFSEDTKERKREQSELKEERQREERDTVGCAKEEPEAQVSPMPRPEATVHASQAGFLDEENGDSAPRLSPSNASSLASSPLVSSPPTACPVLSSLVTSSRSPEKEAEAFSFPSSKSVCSPEFRSSLSPSVPGLAAPVSGSFPFPVSSSLSLSLSQSSPSSASLSQSTSAVAPASHSVDSEGNREREDSGEGEENRERGRGRAMGEREEEEWREKEQREEHREGDSSLRSWEALDSVHLTPSSGVRTAETSSNPQSHPSPGDSCSPFEGSFMSFRQQVAPVSEVTVSESLDLQAERSAPFSQGFNVGVSCEEARQAKEEDDQLVAPSQSRLAPQQPPFSASSPLSDLSRLPSAGSAQASEAPRARPDSSDGGPPGDRLRVSGEHEALLSAFPRPGSFVFENVTEKAEIEFENSLEIAGNLSSRSAASPTSPGDRAAASDSGSSTPEVVGSAARSRDAMRLLDEEQERVRDLDHPPSISGHLSPVASGFCGVRADARDETLSGKQREVSSRVDDLEESAERPHPGAAADGVDRRDARGTARTPGSEASLEKGEEARRDAGTSDDAWIGEKKNTDWTGDAILLEVEDGRRMGGEKSRDGWSGSGENESLGVSKPRNCVVSLASSPSSVPSSCLDGEEHREALLRAAAAVVTTGENERDLASRRNSGSSASRGLRCTPEPEDKKLGQRAGAESAEKSAKVAGFHRDDSNASGFKVDSEANSASELSSGQPTPSMYVRLQKQIQQKEAYAAELESRLEEKQIALDRLQSDLERERKERDEGERRLREEARSQQQESLREESERERQMQREVESQLSAQVKHLEEVVSSLREKEMQLLEEIKKREEAVSLGREREEELRAEWKKCEEALLLQERREREFRKQTERERLAERKLQEERETEADRDFSDRLQRLLEEETKNLQEQLHIETQLHDRKCGAYEEELKAKSLEVDSLSARLAALSATFEKEKNELVAQVREREKGEANELAEKLQQTQRQLSEVHARLDENVKSLEEELRRRQELERTLEAREKEAEEASLALHEATERIAALSREVDAARAAREKQRETETGLLARVERLQKTETELEALLTSESTARRREKEEYDLQTEALHTRVQEAEREAAHCRSMLEKSAEKHASDLEELRRERRLEEERLSTQLLAASCASADWQKIQETWELEKEEIERERNAAFVALDETKEKMNQLSQQYAALAADLATKQKEVDALRASSRRGSALPASCGDCAKTEEIENGGSADNEAEERREREDEQDRLAQLLAANVEINLLQRELEALKEEVREVKDERGGLQESLKKVQEQKEKAEATVATLKAEMEAVAAASPAREGRVEPLEARRESDLAYWQSQLAERDHRIALLTSERNALSYRLQLKTVGGDEEKKGRETNEKRLGGDAQRERESPRDAEAPRASELQDLEAGEELFEENPRASLRGREEKRGALVATARKAGRVARHVKLYARAIWGDLRSGGCTPWKAKSWQPIDRPFKDFSRVLADSGAHRLAFYLYFLLLHVLFFFRLFFPPLGPAAPCSGALSSDVASFGAVPTLHPPSPPS</sequence>
<evidence type="ECO:0008006" key="6">
    <source>
        <dbReference type="Google" id="ProtNLM"/>
    </source>
</evidence>
<feature type="region of interest" description="Disordered" evidence="2">
    <location>
        <begin position="1602"/>
        <end position="1625"/>
    </location>
</feature>
<feature type="region of interest" description="Disordered" evidence="2">
    <location>
        <begin position="677"/>
        <end position="752"/>
    </location>
</feature>
<keyword evidence="5" id="KW-1185">Reference proteome</keyword>
<dbReference type="Proteomes" id="UP000557509">
    <property type="component" value="Unassembled WGS sequence"/>
</dbReference>
<feature type="compositionally biased region" description="Low complexity" evidence="2">
    <location>
        <begin position="697"/>
        <end position="718"/>
    </location>
</feature>
<dbReference type="EMBL" id="JAAUHK010000186">
    <property type="protein sequence ID" value="KAF4645806.1"/>
    <property type="molecule type" value="Genomic_DNA"/>
</dbReference>
<dbReference type="PANTHER" id="PTHR24216">
    <property type="entry name" value="PAXILLIN-RELATED"/>
    <property type="match status" value="1"/>
</dbReference>
<feature type="compositionally biased region" description="Basic and acidic residues" evidence="2">
    <location>
        <begin position="184"/>
        <end position="196"/>
    </location>
</feature>
<feature type="compositionally biased region" description="Polar residues" evidence="2">
    <location>
        <begin position="478"/>
        <end position="495"/>
    </location>
</feature>
<dbReference type="SMR" id="A0A7J6KH92"/>
<keyword evidence="1" id="KW-0175">Coiled coil</keyword>
<feature type="compositionally biased region" description="Basic and acidic residues" evidence="2">
    <location>
        <begin position="1056"/>
        <end position="1071"/>
    </location>
</feature>
<protein>
    <recommendedName>
        <fullName evidence="6">Transmembrane protein</fullName>
    </recommendedName>
</protein>
<feature type="region of interest" description="Disordered" evidence="2">
    <location>
        <begin position="1239"/>
        <end position="1265"/>
    </location>
</feature>
<feature type="compositionally biased region" description="Basic and acidic residues" evidence="2">
    <location>
        <begin position="282"/>
        <end position="327"/>
    </location>
</feature>
<feature type="region of interest" description="Disordered" evidence="2">
    <location>
        <begin position="1014"/>
        <end position="1095"/>
    </location>
</feature>
<feature type="compositionally biased region" description="Basic and acidic residues" evidence="2">
    <location>
        <begin position="221"/>
        <end position="237"/>
    </location>
</feature>
<organism evidence="4 5">
    <name type="scientific">Toxoplasma gondii</name>
    <dbReference type="NCBI Taxonomy" id="5811"/>
    <lineage>
        <taxon>Eukaryota</taxon>
        <taxon>Sar</taxon>
        <taxon>Alveolata</taxon>
        <taxon>Apicomplexa</taxon>
        <taxon>Conoidasida</taxon>
        <taxon>Coccidia</taxon>
        <taxon>Eucoccidiorida</taxon>
        <taxon>Eimeriorina</taxon>
        <taxon>Sarcocystidae</taxon>
        <taxon>Toxoplasma</taxon>
    </lineage>
</organism>
<feature type="compositionally biased region" description="Polar residues" evidence="2">
    <location>
        <begin position="605"/>
        <end position="624"/>
    </location>
</feature>
<feature type="compositionally biased region" description="Basic and acidic residues" evidence="2">
    <location>
        <begin position="1747"/>
        <end position="1779"/>
    </location>
</feature>
<evidence type="ECO:0000256" key="1">
    <source>
        <dbReference type="SAM" id="Coils"/>
    </source>
</evidence>
<feature type="compositionally biased region" description="Basic and acidic residues" evidence="2">
    <location>
        <begin position="544"/>
        <end position="592"/>
    </location>
</feature>
<comment type="caution">
    <text evidence="4">The sequence shown here is derived from an EMBL/GenBank/DDBJ whole genome shotgun (WGS) entry which is preliminary data.</text>
</comment>
<gene>
    <name evidence="4" type="ORF">TGRH88_020840</name>
</gene>
<feature type="transmembrane region" description="Helical" evidence="3">
    <location>
        <begin position="1871"/>
        <end position="1890"/>
    </location>
</feature>
<feature type="compositionally biased region" description="Polar residues" evidence="2">
    <location>
        <begin position="30"/>
        <end position="40"/>
    </location>
</feature>
<evidence type="ECO:0000256" key="3">
    <source>
        <dbReference type="SAM" id="Phobius"/>
    </source>
</evidence>
<feature type="region of interest" description="Disordered" evidence="2">
    <location>
        <begin position="1"/>
        <end position="67"/>
    </location>
</feature>
<feature type="compositionally biased region" description="Basic and acidic residues" evidence="2">
    <location>
        <begin position="950"/>
        <end position="962"/>
    </location>
</feature>
<feature type="compositionally biased region" description="Acidic residues" evidence="2">
    <location>
        <begin position="336"/>
        <end position="348"/>
    </location>
</feature>
<feature type="compositionally biased region" description="Basic and acidic residues" evidence="2">
    <location>
        <begin position="819"/>
        <end position="839"/>
    </location>
</feature>
<feature type="compositionally biased region" description="Basic and acidic residues" evidence="2">
    <location>
        <begin position="913"/>
        <end position="925"/>
    </location>
</feature>
<feature type="region of interest" description="Disordered" evidence="2">
    <location>
        <begin position="1128"/>
        <end position="1178"/>
    </location>
</feature>
<keyword evidence="3" id="KW-0472">Membrane</keyword>
<evidence type="ECO:0000313" key="4">
    <source>
        <dbReference type="EMBL" id="KAF4645806.1"/>
    </source>
</evidence>
<feature type="compositionally biased region" description="Basic and acidic residues" evidence="2">
    <location>
        <begin position="859"/>
        <end position="888"/>
    </location>
</feature>
<keyword evidence="3" id="KW-1133">Transmembrane helix</keyword>
<feature type="coiled-coil region" evidence="1">
    <location>
        <begin position="1310"/>
        <end position="1426"/>
    </location>
</feature>
<feature type="compositionally biased region" description="Basic and acidic residues" evidence="2">
    <location>
        <begin position="1128"/>
        <end position="1174"/>
    </location>
</feature>
<feature type="compositionally biased region" description="Low complexity" evidence="2">
    <location>
        <begin position="1026"/>
        <end position="1038"/>
    </location>
</feature>